<protein>
    <submittedName>
        <fullName evidence="2">DUF222 domain-containing protein</fullName>
    </submittedName>
</protein>
<dbReference type="InterPro" id="IPR003615">
    <property type="entry name" value="HNH_nuc"/>
</dbReference>
<accession>A0ABR8S0V8</accession>
<evidence type="ECO:0000259" key="1">
    <source>
        <dbReference type="Pfam" id="PF02720"/>
    </source>
</evidence>
<organism evidence="2 3">
    <name type="scientific">Microbacterium pullorum</name>
    <dbReference type="NCBI Taxonomy" id="2762236"/>
    <lineage>
        <taxon>Bacteria</taxon>
        <taxon>Bacillati</taxon>
        <taxon>Actinomycetota</taxon>
        <taxon>Actinomycetes</taxon>
        <taxon>Micrococcales</taxon>
        <taxon>Microbacteriaceae</taxon>
        <taxon>Microbacterium</taxon>
    </lineage>
</organism>
<dbReference type="Proteomes" id="UP000648352">
    <property type="component" value="Unassembled WGS sequence"/>
</dbReference>
<dbReference type="CDD" id="cd00085">
    <property type="entry name" value="HNHc"/>
    <property type="match status" value="1"/>
</dbReference>
<proteinExistence type="predicted"/>
<evidence type="ECO:0000313" key="3">
    <source>
        <dbReference type="Proteomes" id="UP000648352"/>
    </source>
</evidence>
<comment type="caution">
    <text evidence="2">The sequence shown here is derived from an EMBL/GenBank/DDBJ whole genome shotgun (WGS) entry which is preliminary data.</text>
</comment>
<keyword evidence="3" id="KW-1185">Reference proteome</keyword>
<sequence>MNTSPATATRDGLSLGGVVSRLEVTRRRIAALQAEELGLLARADAIAAEQTARVPSSAGREREMPLRAIAAEVGAVLRRSDRVMQDRLHDATVLVTGFAATVAALRTGRIDTGHVRLIQDAGARITDPEARARFEQAALVVCERETPGRARPIVAMIAQKLHPVPLAERHTDAAAERRVWVRDLDDGMAELAAVLPAVLTYAIRDRLTEYAREIVAARRRAAAEAADVAAVRGGADTTGDTDGTEGLPLVGLADNAEGATPEEPLAVEPDTRTTDQVRADVLTDLLLTGHATGPGFDGDLLPGSGVRARVQVVIPADTLTGTGTTPAELVGYGPIDPDTARRLAAAAKTWERVFVSPTTGAVTHVDTYRPSRAQRRHLDARDEHCRFLGCRRPVHRCDHDHTHDAAHGGPTTLCNLANLCLRHHTMKHATAWSVIQLATGILEWTSPTGRVYPDVPRRMLEFTALAAAVGAAAVGAAALDAADTAEPAPF</sequence>
<gene>
    <name evidence="2" type="ORF">H9651_05665</name>
</gene>
<name>A0ABR8S0V8_9MICO</name>
<dbReference type="InterPro" id="IPR003870">
    <property type="entry name" value="DUF222"/>
</dbReference>
<evidence type="ECO:0000313" key="2">
    <source>
        <dbReference type="EMBL" id="MBD7957116.1"/>
    </source>
</evidence>
<dbReference type="EMBL" id="JACSQP010000003">
    <property type="protein sequence ID" value="MBD7957116.1"/>
    <property type="molecule type" value="Genomic_DNA"/>
</dbReference>
<reference evidence="2 3" key="1">
    <citation type="submission" date="2020-08" db="EMBL/GenBank/DDBJ databases">
        <title>A Genomic Blueprint of the Chicken Gut Microbiome.</title>
        <authorList>
            <person name="Gilroy R."/>
            <person name="Ravi A."/>
            <person name="Getino M."/>
            <person name="Pursley I."/>
            <person name="Horton D.L."/>
            <person name="Alikhan N.-F."/>
            <person name="Baker D."/>
            <person name="Gharbi K."/>
            <person name="Hall N."/>
            <person name="Watson M."/>
            <person name="Adriaenssens E.M."/>
            <person name="Foster-Nyarko E."/>
            <person name="Jarju S."/>
            <person name="Secka A."/>
            <person name="Antonio M."/>
            <person name="Oren A."/>
            <person name="Chaudhuri R."/>
            <person name="La Ragione R.M."/>
            <person name="Hildebrand F."/>
            <person name="Pallen M.J."/>
        </authorList>
    </citation>
    <scope>NUCLEOTIDE SEQUENCE [LARGE SCALE GENOMIC DNA]</scope>
    <source>
        <strain evidence="2 3">Sa4CUA7</strain>
    </source>
</reference>
<dbReference type="Pfam" id="PF02720">
    <property type="entry name" value="DUF222"/>
    <property type="match status" value="1"/>
</dbReference>
<dbReference type="RefSeq" id="WP_191718221.1">
    <property type="nucleotide sequence ID" value="NZ_JACSQP010000003.1"/>
</dbReference>
<feature type="domain" description="DUF222" evidence="1">
    <location>
        <begin position="39"/>
        <end position="382"/>
    </location>
</feature>